<evidence type="ECO:0000256" key="4">
    <source>
        <dbReference type="ARBA" id="ARBA00022795"/>
    </source>
</evidence>
<feature type="region of interest" description="Disordered" evidence="8">
    <location>
        <begin position="22"/>
        <end position="54"/>
    </location>
</feature>
<name>A0A916VEY9_9BACL</name>
<dbReference type="Pfam" id="PF02108">
    <property type="entry name" value="FliH"/>
    <property type="match status" value="1"/>
</dbReference>
<feature type="compositionally biased region" description="Low complexity" evidence="8">
    <location>
        <begin position="33"/>
        <end position="48"/>
    </location>
</feature>
<keyword evidence="6" id="KW-1006">Bacterial flagellum protein export</keyword>
<keyword evidence="3" id="KW-0813">Transport</keyword>
<protein>
    <recommendedName>
        <fullName evidence="9">Flagellar assembly protein FliH/Type III secretion system HrpE domain-containing protein</fullName>
    </recommendedName>
</protein>
<reference evidence="10" key="2">
    <citation type="journal article" date="2021" name="Data Brief">
        <title>Draft genome sequence data of the facultative, thermophilic, xylanolytic bacterium Paenibacillus sp. strain DA-C8.</title>
        <authorList>
            <person name="Chhe C."/>
            <person name="Uke A."/>
            <person name="Baramee S."/>
            <person name="Ungkulpasvich U."/>
            <person name="Tachaapaikoon C."/>
            <person name="Pason P."/>
            <person name="Waeonukul R."/>
            <person name="Ratanakhanokchai K."/>
            <person name="Kosugi A."/>
        </authorList>
    </citation>
    <scope>NUCLEOTIDE SEQUENCE</scope>
    <source>
        <strain evidence="10">DA-C8</strain>
    </source>
</reference>
<dbReference type="GO" id="GO:0005829">
    <property type="term" value="C:cytosol"/>
    <property type="evidence" value="ECO:0007669"/>
    <property type="project" value="TreeGrafter"/>
</dbReference>
<evidence type="ECO:0000313" key="11">
    <source>
        <dbReference type="Proteomes" id="UP000654993"/>
    </source>
</evidence>
<dbReference type="AlphaFoldDB" id="A0A916VEY9"/>
<evidence type="ECO:0000256" key="2">
    <source>
        <dbReference type="ARBA" id="ARBA00006602"/>
    </source>
</evidence>
<keyword evidence="11" id="KW-1185">Reference proteome</keyword>
<reference evidence="10" key="1">
    <citation type="submission" date="2020-08" db="EMBL/GenBank/DDBJ databases">
        <authorList>
            <person name="Uke A."/>
            <person name="Chhe C."/>
            <person name="Baramee S."/>
            <person name="Kosugi A."/>
        </authorList>
    </citation>
    <scope>NUCLEOTIDE SEQUENCE</scope>
    <source>
        <strain evidence="10">DA-C8</strain>
    </source>
</reference>
<dbReference type="PANTHER" id="PTHR34982:SF1">
    <property type="entry name" value="FLAGELLAR ASSEMBLY PROTEIN FLIH"/>
    <property type="match status" value="1"/>
</dbReference>
<accession>A0A916VEY9</accession>
<dbReference type="InterPro" id="IPR051472">
    <property type="entry name" value="T3SS_Stator/FliH"/>
</dbReference>
<evidence type="ECO:0000256" key="6">
    <source>
        <dbReference type="ARBA" id="ARBA00023225"/>
    </source>
</evidence>
<keyword evidence="4" id="KW-1005">Bacterial flagellum biogenesis</keyword>
<dbReference type="PANTHER" id="PTHR34982">
    <property type="entry name" value="YOP PROTEINS TRANSLOCATION PROTEIN L"/>
    <property type="match status" value="1"/>
</dbReference>
<evidence type="ECO:0000256" key="8">
    <source>
        <dbReference type="SAM" id="MobiDB-lite"/>
    </source>
</evidence>
<proteinExistence type="inferred from homology"/>
<dbReference type="Proteomes" id="UP000654993">
    <property type="component" value="Unassembled WGS sequence"/>
</dbReference>
<dbReference type="GO" id="GO:0015031">
    <property type="term" value="P:protein transport"/>
    <property type="evidence" value="ECO:0007669"/>
    <property type="project" value="UniProtKB-KW"/>
</dbReference>
<evidence type="ECO:0000259" key="9">
    <source>
        <dbReference type="Pfam" id="PF02108"/>
    </source>
</evidence>
<feature type="coiled-coil region" evidence="7">
    <location>
        <begin position="63"/>
        <end position="101"/>
    </location>
</feature>
<keyword evidence="7" id="KW-0175">Coiled coil</keyword>
<dbReference type="GO" id="GO:0044781">
    <property type="term" value="P:bacterial-type flagellum organization"/>
    <property type="evidence" value="ECO:0007669"/>
    <property type="project" value="UniProtKB-KW"/>
</dbReference>
<evidence type="ECO:0000313" key="10">
    <source>
        <dbReference type="EMBL" id="GFR37732.1"/>
    </source>
</evidence>
<comment type="caution">
    <text evidence="10">The sequence shown here is derived from an EMBL/GenBank/DDBJ whole genome shotgun (WGS) entry which is preliminary data.</text>
</comment>
<comment type="similarity">
    <text evidence="2">Belongs to the FliH family.</text>
</comment>
<keyword evidence="5" id="KW-0653">Protein transport</keyword>
<feature type="domain" description="Flagellar assembly protein FliH/Type III secretion system HrpE" evidence="9">
    <location>
        <begin position="141"/>
        <end position="267"/>
    </location>
</feature>
<dbReference type="InterPro" id="IPR018035">
    <property type="entry name" value="Flagellar_FliH/T3SS_HrpE"/>
</dbReference>
<dbReference type="EMBL" id="BMAQ01000006">
    <property type="protein sequence ID" value="GFR37732.1"/>
    <property type="molecule type" value="Genomic_DNA"/>
</dbReference>
<sequence>MSNVIKSSQYVPLDDKKFIEAATWKPPRRSEKGQAASADASGAHQAADLEQAVRDKQLEAAKEAILAEAREEAERIIAQAREEAEQLRKQAADEIAAWREEQEKEAAAKLETIRREAWEAAYQEGLEKGEQDGRENWKQSIEAAAQVLQDAHAMKKQIISEAEPFLLSLSVEIAESIIGRQLSLQPEWVIEMVQQVLARERRKGVVTLCVSPEQFPFIRESREELEMVLDSQAELQIVPDLSVQGYGCVVRTDFGSLDARIDSQLTEIKQALMQVYASEQGEDQA</sequence>
<evidence type="ECO:0000256" key="5">
    <source>
        <dbReference type="ARBA" id="ARBA00022927"/>
    </source>
</evidence>
<comment type="function">
    <text evidence="1">Needed for flagellar regrowth and assembly.</text>
</comment>
<evidence type="ECO:0000256" key="3">
    <source>
        <dbReference type="ARBA" id="ARBA00022448"/>
    </source>
</evidence>
<gene>
    <name evidence="10" type="ORF">PRECH8_10280</name>
</gene>
<organism evidence="10 11">
    <name type="scientific">Insulibacter thermoxylanivorax</name>
    <dbReference type="NCBI Taxonomy" id="2749268"/>
    <lineage>
        <taxon>Bacteria</taxon>
        <taxon>Bacillati</taxon>
        <taxon>Bacillota</taxon>
        <taxon>Bacilli</taxon>
        <taxon>Bacillales</taxon>
        <taxon>Paenibacillaceae</taxon>
        <taxon>Insulibacter</taxon>
    </lineage>
</organism>
<evidence type="ECO:0000256" key="7">
    <source>
        <dbReference type="SAM" id="Coils"/>
    </source>
</evidence>
<evidence type="ECO:0000256" key="1">
    <source>
        <dbReference type="ARBA" id="ARBA00003041"/>
    </source>
</evidence>